<keyword evidence="1" id="KW-1133">Transmembrane helix</keyword>
<dbReference type="AlphaFoldDB" id="A0AA39N6D3"/>
<sequence>MQLERVSEIAMVVVTAAVLNILTDSFTLSKASKDAIRRAFIVQPLVIILANIRIPDSAPVVPFAWFHIFHLILWIYVLMPPSTPAGVFAPVLLTHLLWTLAIRQNSLFTTGSYGAVFRASVYAFYSMVHGIILLTMHDETLTEQWSRIALPPRIAPFICFLYIPVEVFWTWSKNIGRALLNRPLIGDTEDLIWLRLLHGCEGMRNPANFLPVSASLFSNPLANASVNQPLRRQTQPDLDSQV</sequence>
<accession>A0AA39N6D3</accession>
<comment type="caution">
    <text evidence="2">The sequence shown here is derived from an EMBL/GenBank/DDBJ whole genome shotgun (WGS) entry which is preliminary data.</text>
</comment>
<reference evidence="2" key="1">
    <citation type="submission" date="2023-06" db="EMBL/GenBank/DDBJ databases">
        <authorList>
            <consortium name="Lawrence Berkeley National Laboratory"/>
            <person name="Ahrendt S."/>
            <person name="Sahu N."/>
            <person name="Indic B."/>
            <person name="Wong-Bajracharya J."/>
            <person name="Merenyi Z."/>
            <person name="Ke H.-M."/>
            <person name="Monk M."/>
            <person name="Kocsube S."/>
            <person name="Drula E."/>
            <person name="Lipzen A."/>
            <person name="Balint B."/>
            <person name="Henrissat B."/>
            <person name="Andreopoulos B."/>
            <person name="Martin F.M."/>
            <person name="Harder C.B."/>
            <person name="Rigling D."/>
            <person name="Ford K.L."/>
            <person name="Foster G.D."/>
            <person name="Pangilinan J."/>
            <person name="Papanicolaou A."/>
            <person name="Barry K."/>
            <person name="LaButti K."/>
            <person name="Viragh M."/>
            <person name="Koriabine M."/>
            <person name="Yan M."/>
            <person name="Riley R."/>
            <person name="Champramary S."/>
            <person name="Plett K.L."/>
            <person name="Tsai I.J."/>
            <person name="Slot J."/>
            <person name="Sipos G."/>
            <person name="Plett J."/>
            <person name="Nagy L.G."/>
            <person name="Grigoriev I.V."/>
        </authorList>
    </citation>
    <scope>NUCLEOTIDE SEQUENCE</scope>
    <source>
        <strain evidence="2">CCBAS 213</strain>
    </source>
</reference>
<feature type="transmembrane region" description="Helical" evidence="1">
    <location>
        <begin position="60"/>
        <end position="78"/>
    </location>
</feature>
<evidence type="ECO:0000313" key="2">
    <source>
        <dbReference type="EMBL" id="KAK0459109.1"/>
    </source>
</evidence>
<keyword evidence="3" id="KW-1185">Reference proteome</keyword>
<dbReference type="GeneID" id="85356547"/>
<dbReference type="Proteomes" id="UP001175211">
    <property type="component" value="Unassembled WGS sequence"/>
</dbReference>
<organism evidence="2 3">
    <name type="scientific">Armillaria tabescens</name>
    <name type="common">Ringless honey mushroom</name>
    <name type="synonym">Agaricus tabescens</name>
    <dbReference type="NCBI Taxonomy" id="1929756"/>
    <lineage>
        <taxon>Eukaryota</taxon>
        <taxon>Fungi</taxon>
        <taxon>Dikarya</taxon>
        <taxon>Basidiomycota</taxon>
        <taxon>Agaricomycotina</taxon>
        <taxon>Agaricomycetes</taxon>
        <taxon>Agaricomycetidae</taxon>
        <taxon>Agaricales</taxon>
        <taxon>Marasmiineae</taxon>
        <taxon>Physalacriaceae</taxon>
        <taxon>Desarmillaria</taxon>
    </lineage>
</organism>
<keyword evidence="1" id="KW-0472">Membrane</keyword>
<gene>
    <name evidence="2" type="ORF">EV420DRAFT_1538342</name>
</gene>
<keyword evidence="1" id="KW-0812">Transmembrane</keyword>
<evidence type="ECO:0000256" key="1">
    <source>
        <dbReference type="SAM" id="Phobius"/>
    </source>
</evidence>
<dbReference type="EMBL" id="JAUEPS010000015">
    <property type="protein sequence ID" value="KAK0459109.1"/>
    <property type="molecule type" value="Genomic_DNA"/>
</dbReference>
<name>A0AA39N6D3_ARMTA</name>
<proteinExistence type="predicted"/>
<feature type="transmembrane region" description="Helical" evidence="1">
    <location>
        <begin position="154"/>
        <end position="172"/>
    </location>
</feature>
<feature type="transmembrane region" description="Helical" evidence="1">
    <location>
        <begin position="6"/>
        <end position="23"/>
    </location>
</feature>
<evidence type="ECO:0000313" key="3">
    <source>
        <dbReference type="Proteomes" id="UP001175211"/>
    </source>
</evidence>
<feature type="transmembrane region" description="Helical" evidence="1">
    <location>
        <begin position="115"/>
        <end position="134"/>
    </location>
</feature>
<protein>
    <submittedName>
        <fullName evidence="2">Uncharacterized protein</fullName>
    </submittedName>
</protein>
<dbReference type="RefSeq" id="XP_060331335.1">
    <property type="nucleotide sequence ID" value="XM_060472999.1"/>
</dbReference>
<feature type="transmembrane region" description="Helical" evidence="1">
    <location>
        <begin position="85"/>
        <end position="103"/>
    </location>
</feature>